<dbReference type="GO" id="GO:0007165">
    <property type="term" value="P:signal transduction"/>
    <property type="evidence" value="ECO:0007669"/>
    <property type="project" value="UniProtKB-KW"/>
</dbReference>
<feature type="domain" description="Methyl-accepting transducer" evidence="5">
    <location>
        <begin position="503"/>
        <end position="732"/>
    </location>
</feature>
<dbReference type="PROSITE" id="PS50111">
    <property type="entry name" value="CHEMOTAXIS_TRANSDUC_2"/>
    <property type="match status" value="1"/>
</dbReference>
<dbReference type="Gene3D" id="6.10.340.10">
    <property type="match status" value="1"/>
</dbReference>
<dbReference type="Pfam" id="PF00015">
    <property type="entry name" value="MCPsignal"/>
    <property type="match status" value="1"/>
</dbReference>
<dbReference type="Pfam" id="PF00672">
    <property type="entry name" value="HAMP"/>
    <property type="match status" value="1"/>
</dbReference>
<evidence type="ECO:0000256" key="2">
    <source>
        <dbReference type="ARBA" id="ARBA00029447"/>
    </source>
</evidence>
<gene>
    <name evidence="7" type="ORF">MNBD_ALPHA03-1528</name>
</gene>
<feature type="transmembrane region" description="Helical" evidence="4">
    <location>
        <begin position="364"/>
        <end position="386"/>
    </location>
</feature>
<dbReference type="InterPro" id="IPR003660">
    <property type="entry name" value="HAMP_dom"/>
</dbReference>
<dbReference type="EMBL" id="UOFW01000055">
    <property type="protein sequence ID" value="VAX03597.1"/>
    <property type="molecule type" value="Genomic_DNA"/>
</dbReference>
<evidence type="ECO:0000259" key="5">
    <source>
        <dbReference type="PROSITE" id="PS50111"/>
    </source>
</evidence>
<evidence type="ECO:0000256" key="4">
    <source>
        <dbReference type="SAM" id="Phobius"/>
    </source>
</evidence>
<organism evidence="7">
    <name type="scientific">hydrothermal vent metagenome</name>
    <dbReference type="NCBI Taxonomy" id="652676"/>
    <lineage>
        <taxon>unclassified sequences</taxon>
        <taxon>metagenomes</taxon>
        <taxon>ecological metagenomes</taxon>
    </lineage>
</organism>
<dbReference type="InterPro" id="IPR004089">
    <property type="entry name" value="MCPsignal_dom"/>
</dbReference>
<dbReference type="PANTHER" id="PTHR32089">
    <property type="entry name" value="METHYL-ACCEPTING CHEMOTAXIS PROTEIN MCPB"/>
    <property type="match status" value="1"/>
</dbReference>
<feature type="domain" description="HAMP" evidence="6">
    <location>
        <begin position="387"/>
        <end position="440"/>
    </location>
</feature>
<dbReference type="GO" id="GO:0016020">
    <property type="term" value="C:membrane"/>
    <property type="evidence" value="ECO:0007669"/>
    <property type="project" value="InterPro"/>
</dbReference>
<evidence type="ECO:0000256" key="1">
    <source>
        <dbReference type="ARBA" id="ARBA00023224"/>
    </source>
</evidence>
<evidence type="ECO:0000256" key="3">
    <source>
        <dbReference type="SAM" id="MobiDB-lite"/>
    </source>
</evidence>
<proteinExistence type="inferred from homology"/>
<dbReference type="PANTHER" id="PTHR32089:SF112">
    <property type="entry name" value="LYSOZYME-LIKE PROTEIN-RELATED"/>
    <property type="match status" value="1"/>
</dbReference>
<dbReference type="CDD" id="cd06225">
    <property type="entry name" value="HAMP"/>
    <property type="match status" value="1"/>
</dbReference>
<keyword evidence="4" id="KW-0472">Membrane</keyword>
<sequence length="766" mass="83686">MDQFDNKKNNTQENAGGIFTIKNSLFGIVAILVLIVVSFRITSVIDASNYKAELEKAIVINEFSDHLIEATNYFSLERGVMVIALGSEKAISSNFSTMIKENRSKGVAAYQKAMATFAEMDDFPRKKTLVLEVNENFEAYLDAQGDADRVSLISVVNEQDFDVKSSKSMEKSRSGRKFRRAIEALNSKVHEIRLASEFEANISNARIILYQQLKNSLAEMIEYSDREWTGLGTAISSKKSISENMITTMSSYGGRVNSNWAMVNALLSSSFIDEKLKSYAKIVNVDFFEGLRGLKDEIYDVSYDAAASQDMDSNVVMAEYPVTAAEWIDQANAANKSIQDLNKAVGNSARNAALKSESEANTQMITGIMVLITALLIGISAFWLVVKRITRPLTCLGDTMYEISHGDLDSEILGIDRRDEIGSMARSLQVFKEAAVEKLRHEAEEQKAAEERQIKKERKAIATREEEEKLRQQEEDRERNLRETRQAEMLALADNFESSVMEIVSSVAAASSEMEKNARDMSSVAEETTHQATSVTAASEQTSSNIQTVASAAEELSASVKEISQQIIQSNEYSSNAVSETEKATVEIQGLVEAAQKIGDVISLINDIAEQTNLLALNATIEAARAGEAGKGFAVVASEVKSLASQTATATDEITIQVGSMRDATEKAVSAIAGIQNVIKRIDDTSISISSAMEEQDASTQEIARNVSEVSAGTQEVTSNIHVMSDGAKSTGTAANAVLDSAHNMSAQSAELRLQLEKFLEKIRAA</sequence>
<dbReference type="SUPFAM" id="SSF58104">
    <property type="entry name" value="Methyl-accepting chemotaxis protein (MCP) signaling domain"/>
    <property type="match status" value="1"/>
</dbReference>
<comment type="similarity">
    <text evidence="2">Belongs to the methyl-accepting chemotaxis (MCP) protein family.</text>
</comment>
<evidence type="ECO:0000313" key="7">
    <source>
        <dbReference type="EMBL" id="VAX03597.1"/>
    </source>
</evidence>
<feature type="region of interest" description="Disordered" evidence="3">
    <location>
        <begin position="446"/>
        <end position="480"/>
    </location>
</feature>
<keyword evidence="4" id="KW-1133">Transmembrane helix</keyword>
<dbReference type="SMART" id="SM00304">
    <property type="entry name" value="HAMP"/>
    <property type="match status" value="1"/>
</dbReference>
<keyword evidence="1" id="KW-0807">Transducer</keyword>
<evidence type="ECO:0000259" key="6">
    <source>
        <dbReference type="PROSITE" id="PS50885"/>
    </source>
</evidence>
<protein>
    <submittedName>
        <fullName evidence="7">Methyl-accepting chemotaxis protein</fullName>
    </submittedName>
</protein>
<feature type="transmembrane region" description="Helical" evidence="4">
    <location>
        <begin position="21"/>
        <end position="41"/>
    </location>
</feature>
<dbReference type="Gene3D" id="1.10.287.950">
    <property type="entry name" value="Methyl-accepting chemotaxis protein"/>
    <property type="match status" value="1"/>
</dbReference>
<name>A0A3B1BF09_9ZZZZ</name>
<reference evidence="7" key="1">
    <citation type="submission" date="2018-06" db="EMBL/GenBank/DDBJ databases">
        <authorList>
            <person name="Zhirakovskaya E."/>
        </authorList>
    </citation>
    <scope>NUCLEOTIDE SEQUENCE</scope>
</reference>
<dbReference type="SMART" id="SM00283">
    <property type="entry name" value="MA"/>
    <property type="match status" value="1"/>
</dbReference>
<dbReference type="AlphaFoldDB" id="A0A3B1BF09"/>
<keyword evidence="4" id="KW-0812">Transmembrane</keyword>
<dbReference type="PROSITE" id="PS50885">
    <property type="entry name" value="HAMP"/>
    <property type="match status" value="1"/>
</dbReference>
<accession>A0A3B1BF09</accession>